<evidence type="ECO:0000256" key="6">
    <source>
        <dbReference type="ARBA" id="ARBA00023002"/>
    </source>
</evidence>
<evidence type="ECO:0000313" key="11">
    <source>
        <dbReference type="Proteomes" id="UP001206128"/>
    </source>
</evidence>
<dbReference type="Gene3D" id="1.10.8.870">
    <property type="entry name" value="Alpha-glycerophosphate oxidase, cap domain"/>
    <property type="match status" value="1"/>
</dbReference>
<dbReference type="SUPFAM" id="SSF51905">
    <property type="entry name" value="FAD/NAD(P)-binding domain"/>
    <property type="match status" value="1"/>
</dbReference>
<dbReference type="EMBL" id="JAMTCK010000017">
    <property type="protein sequence ID" value="MCP2169178.1"/>
    <property type="molecule type" value="Genomic_DNA"/>
</dbReference>
<dbReference type="GO" id="GO:0009331">
    <property type="term" value="C:glycerol-3-phosphate dehydrogenase (FAD) complex"/>
    <property type="evidence" value="ECO:0007669"/>
    <property type="project" value="UniProtKB-UniRule"/>
</dbReference>
<keyword evidence="4" id="KW-0319">Glycerol metabolism</keyword>
<keyword evidence="5" id="KW-0274">FAD</keyword>
<comment type="cofactor">
    <cofactor evidence="1 7">
        <name>FAD</name>
        <dbReference type="ChEBI" id="CHEBI:57692"/>
    </cofactor>
</comment>
<dbReference type="PANTHER" id="PTHR11985:SF35">
    <property type="entry name" value="ANAEROBIC GLYCEROL-3-PHOSPHATE DEHYDROGENASE SUBUNIT A"/>
    <property type="match status" value="1"/>
</dbReference>
<dbReference type="GO" id="GO:0046168">
    <property type="term" value="P:glycerol-3-phosphate catabolic process"/>
    <property type="evidence" value="ECO:0007669"/>
    <property type="project" value="TreeGrafter"/>
</dbReference>
<reference evidence="10" key="1">
    <citation type="submission" date="2022-06" db="EMBL/GenBank/DDBJ databases">
        <title>Genomic Encyclopedia of Archaeal and Bacterial Type Strains, Phase II (KMG-II): from individual species to whole genera.</title>
        <authorList>
            <person name="Goeker M."/>
        </authorList>
    </citation>
    <scope>NUCLEOTIDE SEQUENCE</scope>
    <source>
        <strain evidence="10">DSM 43935</strain>
    </source>
</reference>
<dbReference type="RefSeq" id="WP_253777716.1">
    <property type="nucleotide sequence ID" value="NZ_JAMTCK010000017.1"/>
</dbReference>
<evidence type="ECO:0000259" key="9">
    <source>
        <dbReference type="Pfam" id="PF16901"/>
    </source>
</evidence>
<organism evidence="10 11">
    <name type="scientific">Goodfellowiella coeruleoviolacea</name>
    <dbReference type="NCBI Taxonomy" id="334858"/>
    <lineage>
        <taxon>Bacteria</taxon>
        <taxon>Bacillati</taxon>
        <taxon>Actinomycetota</taxon>
        <taxon>Actinomycetes</taxon>
        <taxon>Pseudonocardiales</taxon>
        <taxon>Pseudonocardiaceae</taxon>
        <taxon>Goodfellowiella</taxon>
    </lineage>
</organism>
<sequence>MTTPLPAGSLRATSLNAARRRTELAAVADGAVLDVLVVGGGVVGAGVALDAASRGLSVCLVEARDIGFGTSRWSGNVVHGGLRHLINGDFALARLNAVERNVLMTRTAPHLVHALPTLYPQYQVKLGRSGPTPAEVAVAAGLRAEDALRRLARTPAAVLPPPRHVPTAEALALVPGLRATELRGGTLSFAGQLVDDARLVCALARTAAGFGARVLTRVRATRLHGDGADVVDELTGSAFSVRAHAVVNATGVWANELQESVRLRHWLGTYLVLDAEVVGLAGTALATTAVVAKRPKLVSLTPQQDGLVYLGMADQSVDYRDRPVPETPEPPQSDVDFLLDVGSSMLDRRLRREHVLRAFAGIGARLDTPTRAPDGGWPGRQAASRAAEWFGTQVGGRVSSRAGGRGHRVVTGPDGVVTVLGGELTTYRRMAEDAVDTAIEARQLAAGPSRTTDIPLVGAGHQSQLSTVDAPARLVARYGMEAGRIAALAELDPDMADPVGGRGGITAAEVVWAVRHEGALSAEDVLDRRTRIGLVAADRAEAEPEVAELVAKSLDGLLAT</sequence>
<comment type="catalytic activity">
    <reaction evidence="7">
        <text>a quinone + sn-glycerol 3-phosphate = dihydroxyacetone phosphate + a quinol</text>
        <dbReference type="Rhea" id="RHEA:18977"/>
        <dbReference type="ChEBI" id="CHEBI:24646"/>
        <dbReference type="ChEBI" id="CHEBI:57597"/>
        <dbReference type="ChEBI" id="CHEBI:57642"/>
        <dbReference type="ChEBI" id="CHEBI:132124"/>
        <dbReference type="EC" id="1.1.5.3"/>
    </reaction>
</comment>
<gene>
    <name evidence="10" type="ORF">LX83_006062</name>
</gene>
<evidence type="ECO:0000256" key="2">
    <source>
        <dbReference type="ARBA" id="ARBA00007330"/>
    </source>
</evidence>
<dbReference type="InterPro" id="IPR006076">
    <property type="entry name" value="FAD-dep_OxRdtase"/>
</dbReference>
<dbReference type="Proteomes" id="UP001206128">
    <property type="component" value="Unassembled WGS sequence"/>
</dbReference>
<dbReference type="Gene3D" id="3.50.50.60">
    <property type="entry name" value="FAD/NAD(P)-binding domain"/>
    <property type="match status" value="1"/>
</dbReference>
<dbReference type="GO" id="GO:0004368">
    <property type="term" value="F:glycerol-3-phosphate dehydrogenase (quinone) activity"/>
    <property type="evidence" value="ECO:0007669"/>
    <property type="project" value="UniProtKB-EC"/>
</dbReference>
<comment type="caution">
    <text evidence="10">The sequence shown here is derived from an EMBL/GenBank/DDBJ whole genome shotgun (WGS) entry which is preliminary data.</text>
</comment>
<feature type="domain" description="FAD dependent oxidoreductase" evidence="8">
    <location>
        <begin position="34"/>
        <end position="426"/>
    </location>
</feature>
<dbReference type="Gene3D" id="3.30.9.10">
    <property type="entry name" value="D-Amino Acid Oxidase, subunit A, domain 2"/>
    <property type="match status" value="1"/>
</dbReference>
<evidence type="ECO:0000256" key="3">
    <source>
        <dbReference type="ARBA" id="ARBA00022630"/>
    </source>
</evidence>
<dbReference type="AlphaFoldDB" id="A0AAE3KNX3"/>
<name>A0AAE3KNX3_9PSEU</name>
<dbReference type="Pfam" id="PF16901">
    <property type="entry name" value="DAO_C"/>
    <property type="match status" value="1"/>
</dbReference>
<evidence type="ECO:0000256" key="7">
    <source>
        <dbReference type="RuleBase" id="RU361217"/>
    </source>
</evidence>
<dbReference type="Pfam" id="PF01266">
    <property type="entry name" value="DAO"/>
    <property type="match status" value="1"/>
</dbReference>
<dbReference type="InterPro" id="IPR036188">
    <property type="entry name" value="FAD/NAD-bd_sf"/>
</dbReference>
<proteinExistence type="inferred from homology"/>
<evidence type="ECO:0000313" key="10">
    <source>
        <dbReference type="EMBL" id="MCP2169178.1"/>
    </source>
</evidence>
<protein>
    <recommendedName>
        <fullName evidence="7">Glycerol-3-phosphate dehydrogenase</fullName>
        <ecNumber evidence="7">1.1.5.3</ecNumber>
    </recommendedName>
</protein>
<dbReference type="EC" id="1.1.5.3" evidence="7"/>
<keyword evidence="11" id="KW-1185">Reference proteome</keyword>
<dbReference type="GO" id="GO:0006071">
    <property type="term" value="P:glycerol metabolic process"/>
    <property type="evidence" value="ECO:0007669"/>
    <property type="project" value="UniProtKB-KW"/>
</dbReference>
<dbReference type="InterPro" id="IPR031656">
    <property type="entry name" value="DAO_C"/>
</dbReference>
<dbReference type="PRINTS" id="PR01001">
    <property type="entry name" value="FADG3PDH"/>
</dbReference>
<feature type="domain" description="Alpha-glycerophosphate oxidase C-terminal" evidence="9">
    <location>
        <begin position="449"/>
        <end position="554"/>
    </location>
</feature>
<dbReference type="InterPro" id="IPR000447">
    <property type="entry name" value="G3P_DH_FAD-dep"/>
</dbReference>
<keyword evidence="3 7" id="KW-0285">Flavoprotein</keyword>
<accession>A0AAE3KNX3</accession>
<evidence type="ECO:0000256" key="1">
    <source>
        <dbReference type="ARBA" id="ARBA00001974"/>
    </source>
</evidence>
<keyword evidence="6 7" id="KW-0560">Oxidoreductase</keyword>
<dbReference type="PANTHER" id="PTHR11985">
    <property type="entry name" value="GLYCEROL-3-PHOSPHATE DEHYDROGENASE"/>
    <property type="match status" value="1"/>
</dbReference>
<dbReference type="PROSITE" id="PS00977">
    <property type="entry name" value="FAD_G3PDH_1"/>
    <property type="match status" value="1"/>
</dbReference>
<comment type="similarity">
    <text evidence="2 7">Belongs to the FAD-dependent glycerol-3-phosphate dehydrogenase family.</text>
</comment>
<evidence type="ECO:0000256" key="4">
    <source>
        <dbReference type="ARBA" id="ARBA00022798"/>
    </source>
</evidence>
<dbReference type="InterPro" id="IPR038299">
    <property type="entry name" value="DAO_C_sf"/>
</dbReference>
<evidence type="ECO:0000259" key="8">
    <source>
        <dbReference type="Pfam" id="PF01266"/>
    </source>
</evidence>
<evidence type="ECO:0000256" key="5">
    <source>
        <dbReference type="ARBA" id="ARBA00022827"/>
    </source>
</evidence>